<proteinExistence type="predicted"/>
<comment type="caution">
    <text evidence="1">The sequence shown here is derived from an EMBL/GenBank/DDBJ whole genome shotgun (WGS) entry which is preliminary data.</text>
</comment>
<dbReference type="OrthoDB" id="4499271at2759"/>
<accession>A0A2B7YRV6</accession>
<reference evidence="1 2" key="1">
    <citation type="submission" date="2017-10" db="EMBL/GenBank/DDBJ databases">
        <title>Comparative genomics in systemic dimorphic fungi from Ajellomycetaceae.</title>
        <authorList>
            <person name="Munoz J.F."/>
            <person name="Mcewen J.G."/>
            <person name="Clay O.K."/>
            <person name="Cuomo C.A."/>
        </authorList>
    </citation>
    <scope>NUCLEOTIDE SEQUENCE [LARGE SCALE GENOMIC DNA]</scope>
    <source>
        <strain evidence="1 2">UAMH7299</strain>
    </source>
</reference>
<name>A0A2B7YRV6_POLH7</name>
<organism evidence="1 2">
    <name type="scientific">Polytolypa hystricis (strain UAMH7299)</name>
    <dbReference type="NCBI Taxonomy" id="1447883"/>
    <lineage>
        <taxon>Eukaryota</taxon>
        <taxon>Fungi</taxon>
        <taxon>Dikarya</taxon>
        <taxon>Ascomycota</taxon>
        <taxon>Pezizomycotina</taxon>
        <taxon>Eurotiomycetes</taxon>
        <taxon>Eurotiomycetidae</taxon>
        <taxon>Onygenales</taxon>
        <taxon>Onygenales incertae sedis</taxon>
        <taxon>Polytolypa</taxon>
    </lineage>
</organism>
<evidence type="ECO:0000313" key="2">
    <source>
        <dbReference type="Proteomes" id="UP000224634"/>
    </source>
</evidence>
<dbReference type="EMBL" id="PDNA01000020">
    <property type="protein sequence ID" value="PGH23779.1"/>
    <property type="molecule type" value="Genomic_DNA"/>
</dbReference>
<keyword evidence="2" id="KW-1185">Reference proteome</keyword>
<gene>
    <name evidence="1" type="ORF">AJ80_02209</name>
</gene>
<sequence length="131" mass="14424">MGEQNLCHLPPDETLVATVSQLLDSGGVPNVLWGNYLLTVYGIPSLTNCVVVAVRSRPPPISHFHLNTKDVHIYLYPQSQVLPNISDLKKAEGQIVSASDPSLPRSRMGYGKGAFASEFNCVRVPFRHLLR</sequence>
<evidence type="ECO:0000313" key="1">
    <source>
        <dbReference type="EMBL" id="PGH23779.1"/>
    </source>
</evidence>
<dbReference type="AlphaFoldDB" id="A0A2B7YRV6"/>
<dbReference type="Proteomes" id="UP000224634">
    <property type="component" value="Unassembled WGS sequence"/>
</dbReference>
<protein>
    <submittedName>
        <fullName evidence="1">Uncharacterized protein</fullName>
    </submittedName>
</protein>